<evidence type="ECO:0000313" key="5">
    <source>
        <dbReference type="EMBL" id="ACJ00297.1"/>
    </source>
</evidence>
<keyword evidence="6" id="KW-1185">Reference proteome</keyword>
<keyword evidence="1 5" id="KW-0328">Glycosyltransferase</keyword>
<feature type="domain" description="Glycosyltransferase subfamily 4-like N-terminal" evidence="4">
    <location>
        <begin position="61"/>
        <end position="161"/>
    </location>
</feature>
<evidence type="ECO:0000313" key="6">
    <source>
        <dbReference type="Proteomes" id="UP000001591"/>
    </source>
</evidence>
<name>B6IVH3_RHOCS</name>
<evidence type="ECO:0000256" key="2">
    <source>
        <dbReference type="ARBA" id="ARBA00022679"/>
    </source>
</evidence>
<organism evidence="5 6">
    <name type="scientific">Rhodospirillum centenum (strain ATCC 51521 / SW)</name>
    <dbReference type="NCBI Taxonomy" id="414684"/>
    <lineage>
        <taxon>Bacteria</taxon>
        <taxon>Pseudomonadati</taxon>
        <taxon>Pseudomonadota</taxon>
        <taxon>Alphaproteobacteria</taxon>
        <taxon>Rhodospirillales</taxon>
        <taxon>Rhodospirillaceae</taxon>
        <taxon>Rhodospirillum</taxon>
    </lineage>
</organism>
<dbReference type="InterPro" id="IPR028098">
    <property type="entry name" value="Glyco_trans_4-like_N"/>
</dbReference>
<protein>
    <submittedName>
        <fullName evidence="5">Glycosyl transferase, group 1 family protein</fullName>
        <ecNumber evidence="5">2.4.1.-</ecNumber>
    </submittedName>
</protein>
<dbReference type="Gene3D" id="3.40.50.2000">
    <property type="entry name" value="Glycogen Phosphorylase B"/>
    <property type="match status" value="2"/>
</dbReference>
<dbReference type="CDD" id="cd03801">
    <property type="entry name" value="GT4_PimA-like"/>
    <property type="match status" value="1"/>
</dbReference>
<dbReference type="CAZy" id="GT4">
    <property type="family name" value="Glycosyltransferase Family 4"/>
</dbReference>
<dbReference type="PANTHER" id="PTHR12526:SF510">
    <property type="entry name" value="D-INOSITOL 3-PHOSPHATE GLYCOSYLTRANSFERASE"/>
    <property type="match status" value="1"/>
</dbReference>
<dbReference type="GO" id="GO:0016757">
    <property type="term" value="F:glycosyltransferase activity"/>
    <property type="evidence" value="ECO:0007669"/>
    <property type="project" value="UniProtKB-KW"/>
</dbReference>
<dbReference type="PANTHER" id="PTHR12526">
    <property type="entry name" value="GLYCOSYLTRANSFERASE"/>
    <property type="match status" value="1"/>
</dbReference>
<evidence type="ECO:0000256" key="1">
    <source>
        <dbReference type="ARBA" id="ARBA00022676"/>
    </source>
</evidence>
<dbReference type="SUPFAM" id="SSF53756">
    <property type="entry name" value="UDP-Glycosyltransferase/glycogen phosphorylase"/>
    <property type="match status" value="1"/>
</dbReference>
<dbReference type="HOGENOM" id="CLU_009583_16_0_5"/>
<gene>
    <name evidence="5" type="ordered locus">RC1_2929</name>
</gene>
<proteinExistence type="predicted"/>
<evidence type="ECO:0000259" key="3">
    <source>
        <dbReference type="Pfam" id="PF00534"/>
    </source>
</evidence>
<dbReference type="Proteomes" id="UP000001591">
    <property type="component" value="Chromosome"/>
</dbReference>
<evidence type="ECO:0000259" key="4">
    <source>
        <dbReference type="Pfam" id="PF13439"/>
    </source>
</evidence>
<accession>B6IVH3</accession>
<reference evidence="5 6" key="1">
    <citation type="journal article" date="2010" name="BMC Genomics">
        <title>Metabolic flexibility revealed in the genome of the cyst-forming alpha-1 proteobacterium Rhodospirillum centenum.</title>
        <authorList>
            <person name="Lu Y.K."/>
            <person name="Marden J."/>
            <person name="Han M."/>
            <person name="Swingley W.D."/>
            <person name="Mastrian S.D."/>
            <person name="Chowdhury S.R."/>
            <person name="Hao J."/>
            <person name="Helmy T."/>
            <person name="Kim S."/>
            <person name="Kurdoglu A.A."/>
            <person name="Matthies H.J."/>
            <person name="Rollo D."/>
            <person name="Stothard P."/>
            <person name="Blankenship R.E."/>
            <person name="Bauer C.E."/>
            <person name="Touchman J.W."/>
        </authorList>
    </citation>
    <scope>NUCLEOTIDE SEQUENCE [LARGE SCALE GENOMIC DNA]</scope>
    <source>
        <strain evidence="6">ATCC 51521 / SW</strain>
    </source>
</reference>
<dbReference type="EMBL" id="CP000613">
    <property type="protein sequence ID" value="ACJ00297.1"/>
    <property type="molecule type" value="Genomic_DNA"/>
</dbReference>
<dbReference type="RefSeq" id="WP_012568077.1">
    <property type="nucleotide sequence ID" value="NC_011420.2"/>
</dbReference>
<keyword evidence="2 5" id="KW-0808">Transferase</keyword>
<dbReference type="EC" id="2.4.1.-" evidence="5"/>
<dbReference type="STRING" id="414684.RC1_2929"/>
<dbReference type="AlphaFoldDB" id="B6IVH3"/>
<dbReference type="Pfam" id="PF00534">
    <property type="entry name" value="Glycos_transf_1"/>
    <property type="match status" value="1"/>
</dbReference>
<dbReference type="eggNOG" id="COG0438">
    <property type="taxonomic scope" value="Bacteria"/>
</dbReference>
<feature type="domain" description="Glycosyl transferase family 1" evidence="3">
    <location>
        <begin position="165"/>
        <end position="327"/>
    </location>
</feature>
<dbReference type="InterPro" id="IPR001296">
    <property type="entry name" value="Glyco_trans_1"/>
</dbReference>
<dbReference type="Pfam" id="PF13439">
    <property type="entry name" value="Glyco_transf_4"/>
    <property type="match status" value="1"/>
</dbReference>
<sequence length="361" mass="37101">MSLGRPLHVMVPGPIGQATGGYGYLRRAVAGLRARGETVVVHELPGSYPVPDDTARTGADRALAQVPDAALVLTDGLALPMAANALWVERHRLRLVALVHHPLHLETGLTPVQAALLRQLERVALSKMRRVVVPSRATAADVVALDVPAGRIGIVPPGTDPAPPAQGSADGVPTLLTVATLTPRKGHGVLLEALASLATLPWRAVLAGSDDRDPAEAARLRATVARLGLGDRVTLTGEVTADRLEALWHGADLFVLPSFHEGYGMAAAEALARGLPVVASRAGALPDLVPEAAGGLVPPGDAAALAAALRPLLADAQARARAAAAARAAGAALPDWPATAAALAAELAYALPQDRRIERIA</sequence>
<dbReference type="OrthoDB" id="9790710at2"/>
<dbReference type="KEGG" id="rce:RC1_2929"/>